<accession>A0ACC2LHA8</accession>
<protein>
    <submittedName>
        <fullName evidence="1">Uncharacterized protein</fullName>
    </submittedName>
</protein>
<evidence type="ECO:0000313" key="1">
    <source>
        <dbReference type="EMBL" id="KAJ8632723.1"/>
    </source>
</evidence>
<proteinExistence type="predicted"/>
<name>A0ACC2LHA8_PERAE</name>
<comment type="caution">
    <text evidence="1">The sequence shown here is derived from an EMBL/GenBank/DDBJ whole genome shotgun (WGS) entry which is preliminary data.</text>
</comment>
<dbReference type="Proteomes" id="UP001234297">
    <property type="component" value="Chromosome 8"/>
</dbReference>
<evidence type="ECO:0000313" key="2">
    <source>
        <dbReference type="Proteomes" id="UP001234297"/>
    </source>
</evidence>
<organism evidence="1 2">
    <name type="scientific">Persea americana</name>
    <name type="common">Avocado</name>
    <dbReference type="NCBI Taxonomy" id="3435"/>
    <lineage>
        <taxon>Eukaryota</taxon>
        <taxon>Viridiplantae</taxon>
        <taxon>Streptophyta</taxon>
        <taxon>Embryophyta</taxon>
        <taxon>Tracheophyta</taxon>
        <taxon>Spermatophyta</taxon>
        <taxon>Magnoliopsida</taxon>
        <taxon>Magnoliidae</taxon>
        <taxon>Laurales</taxon>
        <taxon>Lauraceae</taxon>
        <taxon>Persea</taxon>
    </lineage>
</organism>
<dbReference type="EMBL" id="CM056816">
    <property type="protein sequence ID" value="KAJ8632723.1"/>
    <property type="molecule type" value="Genomic_DNA"/>
</dbReference>
<keyword evidence="2" id="KW-1185">Reference proteome</keyword>
<sequence>MWSSHRNRQLVICDRPPPLVGPVEGAAIDLIIFHKARAWKITYELATAASLLSFYEVDPPTCMWSSHRNLQLVICDRPPPLVGPVEGAATDLIIFHKAQAWKITYEIATAVSLPNATLLPFLFHSLARTPLQLSPSSARPLHLFFCESTG</sequence>
<reference evidence="1 2" key="1">
    <citation type="journal article" date="2022" name="Hortic Res">
        <title>A haplotype resolved chromosomal level avocado genome allows analysis of novel avocado genes.</title>
        <authorList>
            <person name="Nath O."/>
            <person name="Fletcher S.J."/>
            <person name="Hayward A."/>
            <person name="Shaw L.M."/>
            <person name="Masouleh A.K."/>
            <person name="Furtado A."/>
            <person name="Henry R.J."/>
            <person name="Mitter N."/>
        </authorList>
    </citation>
    <scope>NUCLEOTIDE SEQUENCE [LARGE SCALE GENOMIC DNA]</scope>
    <source>
        <strain evidence="2">cv. Hass</strain>
    </source>
</reference>
<gene>
    <name evidence="1" type="ORF">MRB53_026059</name>
</gene>